<name>A0A915DNS6_9BILA</name>
<evidence type="ECO:0000313" key="1">
    <source>
        <dbReference type="Proteomes" id="UP000887574"/>
    </source>
</evidence>
<dbReference type="AlphaFoldDB" id="A0A915DNS6"/>
<accession>A0A915DNS6</accession>
<protein>
    <submittedName>
        <fullName evidence="2">Uncharacterized protein</fullName>
    </submittedName>
</protein>
<reference evidence="2" key="1">
    <citation type="submission" date="2022-11" db="UniProtKB">
        <authorList>
            <consortium name="WormBaseParasite"/>
        </authorList>
    </citation>
    <scope>IDENTIFICATION</scope>
</reference>
<evidence type="ECO:0000313" key="2">
    <source>
        <dbReference type="WBParaSite" id="jg21952"/>
    </source>
</evidence>
<proteinExistence type="predicted"/>
<keyword evidence="1" id="KW-1185">Reference proteome</keyword>
<organism evidence="1 2">
    <name type="scientific">Ditylenchus dipsaci</name>
    <dbReference type="NCBI Taxonomy" id="166011"/>
    <lineage>
        <taxon>Eukaryota</taxon>
        <taxon>Metazoa</taxon>
        <taxon>Ecdysozoa</taxon>
        <taxon>Nematoda</taxon>
        <taxon>Chromadorea</taxon>
        <taxon>Rhabditida</taxon>
        <taxon>Tylenchina</taxon>
        <taxon>Tylenchomorpha</taxon>
        <taxon>Sphaerularioidea</taxon>
        <taxon>Anguinidae</taxon>
        <taxon>Anguininae</taxon>
        <taxon>Ditylenchus</taxon>
    </lineage>
</organism>
<sequence length="189" mass="20716">MSNLLTTNGKDIAIPVIINQRSCLYPFNPDPATCLLDGPELIVPIAQNSFAIYPITKQNLTNEIILPRTVKSNANFIQVTSSIYLLYGEVITPKFIPASHLCLADSCISFFIGLFNISAPYQIWNNGISNRNSGSTQDLSNGYNFNGELIIPFIISADSILNPYPSSDLLTEAYGQDVSIPMIIKKIPA</sequence>
<dbReference type="WBParaSite" id="jg21952">
    <property type="protein sequence ID" value="jg21952"/>
    <property type="gene ID" value="jg21952"/>
</dbReference>
<dbReference type="Proteomes" id="UP000887574">
    <property type="component" value="Unplaced"/>
</dbReference>